<evidence type="ECO:0000256" key="1">
    <source>
        <dbReference type="SAM" id="MobiDB-lite"/>
    </source>
</evidence>
<dbReference type="EMBL" id="JASEJX010000014">
    <property type="protein sequence ID" value="KAK4516745.1"/>
    <property type="molecule type" value="Genomic_DNA"/>
</dbReference>
<dbReference type="GeneID" id="89955409"/>
<comment type="caution">
    <text evidence="2">The sequence shown here is derived from an EMBL/GenBank/DDBJ whole genome shotgun (WGS) entry which is preliminary data.</text>
</comment>
<proteinExistence type="predicted"/>
<gene>
    <name evidence="2" type="ORF">ATC70_011723</name>
</gene>
<evidence type="ECO:0000313" key="3">
    <source>
        <dbReference type="Proteomes" id="UP001304243"/>
    </source>
</evidence>
<feature type="region of interest" description="Disordered" evidence="1">
    <location>
        <begin position="42"/>
        <end position="62"/>
    </location>
</feature>
<dbReference type="Proteomes" id="UP001304243">
    <property type="component" value="Unassembled WGS sequence"/>
</dbReference>
<feature type="compositionally biased region" description="Polar residues" evidence="1">
    <location>
        <begin position="48"/>
        <end position="62"/>
    </location>
</feature>
<organism evidence="2 3">
    <name type="scientific">Mucor velutinosus</name>
    <dbReference type="NCBI Taxonomy" id="708070"/>
    <lineage>
        <taxon>Eukaryota</taxon>
        <taxon>Fungi</taxon>
        <taxon>Fungi incertae sedis</taxon>
        <taxon>Mucoromycota</taxon>
        <taxon>Mucoromycotina</taxon>
        <taxon>Mucoromycetes</taxon>
        <taxon>Mucorales</taxon>
        <taxon>Mucorineae</taxon>
        <taxon>Mucoraceae</taxon>
        <taxon>Mucor</taxon>
    </lineage>
</organism>
<keyword evidence="3" id="KW-1185">Reference proteome</keyword>
<accession>A0AAN7DIU3</accession>
<sequence length="129" mass="14474">MNMAAVTQQEAELHSHDVLYMIPSTKYQFERDGEKTLLQDYMGDDMPANTNQINGNDMLSSSPPALTQFLGKHVPVQLYDNPPPALSITNVPSSTRSTGRSRSLSTKKSSLRKSFFHKVKSFFLYSNKS</sequence>
<name>A0AAN7DIU3_9FUNG</name>
<dbReference type="AlphaFoldDB" id="A0AAN7DIU3"/>
<feature type="compositionally biased region" description="Low complexity" evidence="1">
    <location>
        <begin position="93"/>
        <end position="108"/>
    </location>
</feature>
<feature type="region of interest" description="Disordered" evidence="1">
    <location>
        <begin position="83"/>
        <end position="109"/>
    </location>
</feature>
<reference evidence="2 3" key="1">
    <citation type="submission" date="2022-11" db="EMBL/GenBank/DDBJ databases">
        <title>Mucor velutinosus strain NIH1002 WGS.</title>
        <authorList>
            <person name="Subramanian P."/>
            <person name="Mullikin J.C."/>
            <person name="Segre J.A."/>
            <person name="Zelazny A.M."/>
        </authorList>
    </citation>
    <scope>NUCLEOTIDE SEQUENCE [LARGE SCALE GENOMIC DNA]</scope>
    <source>
        <strain evidence="2 3">NIH1002</strain>
    </source>
</reference>
<protein>
    <submittedName>
        <fullName evidence="2">Uncharacterized protein</fullName>
    </submittedName>
</protein>
<evidence type="ECO:0000313" key="2">
    <source>
        <dbReference type="EMBL" id="KAK4516745.1"/>
    </source>
</evidence>
<dbReference type="RefSeq" id="XP_064683411.1">
    <property type="nucleotide sequence ID" value="XM_064830909.1"/>
</dbReference>